<dbReference type="AlphaFoldDB" id="A0A2T0Q4A1"/>
<organism evidence="2 3">
    <name type="scientific">Allonocardiopsis opalescens</name>
    <dbReference type="NCBI Taxonomy" id="1144618"/>
    <lineage>
        <taxon>Bacteria</taxon>
        <taxon>Bacillati</taxon>
        <taxon>Actinomycetota</taxon>
        <taxon>Actinomycetes</taxon>
        <taxon>Streptosporangiales</taxon>
        <taxon>Allonocardiopsis</taxon>
    </lineage>
</organism>
<gene>
    <name evidence="2" type="ORF">CLV72_104226</name>
</gene>
<accession>A0A2T0Q4A1</accession>
<reference evidence="2 3" key="1">
    <citation type="submission" date="2018-03" db="EMBL/GenBank/DDBJ databases">
        <title>Genomic Encyclopedia of Archaeal and Bacterial Type Strains, Phase II (KMG-II): from individual species to whole genera.</title>
        <authorList>
            <person name="Goeker M."/>
        </authorList>
    </citation>
    <scope>NUCLEOTIDE SEQUENCE [LARGE SCALE GENOMIC DNA]</scope>
    <source>
        <strain evidence="2 3">DSM 45601</strain>
    </source>
</reference>
<dbReference type="RefSeq" id="WP_245930206.1">
    <property type="nucleotide sequence ID" value="NZ_PVZC01000004.1"/>
</dbReference>
<evidence type="ECO:0008006" key="4">
    <source>
        <dbReference type="Google" id="ProtNLM"/>
    </source>
</evidence>
<protein>
    <recommendedName>
        <fullName evidence="4">Cobyrinic acid a,c-diamide synthase</fullName>
    </recommendedName>
</protein>
<evidence type="ECO:0000313" key="3">
    <source>
        <dbReference type="Proteomes" id="UP000237846"/>
    </source>
</evidence>
<dbReference type="EMBL" id="PVZC01000004">
    <property type="protein sequence ID" value="PRX98648.1"/>
    <property type="molecule type" value="Genomic_DNA"/>
</dbReference>
<name>A0A2T0Q4A1_9ACTN</name>
<dbReference type="Proteomes" id="UP000237846">
    <property type="component" value="Unassembled WGS sequence"/>
</dbReference>
<proteinExistence type="predicted"/>
<keyword evidence="3" id="KW-1185">Reference proteome</keyword>
<feature type="region of interest" description="Disordered" evidence="1">
    <location>
        <begin position="1"/>
        <end position="43"/>
    </location>
</feature>
<evidence type="ECO:0000313" key="2">
    <source>
        <dbReference type="EMBL" id="PRX98648.1"/>
    </source>
</evidence>
<evidence type="ECO:0000256" key="1">
    <source>
        <dbReference type="SAM" id="MobiDB-lite"/>
    </source>
</evidence>
<comment type="caution">
    <text evidence="2">The sequence shown here is derived from an EMBL/GenBank/DDBJ whole genome shotgun (WGS) entry which is preliminary data.</text>
</comment>
<sequence>MAARRVNLPGAAELFRPTTPVAEASAGAGADHGRPQLRTAEARAARQRRDEKITVYISGEELLALEHARLRLRATHGLVADRGKVVRTAVAELLADFEENGERSTLVRRLNEA</sequence>